<proteinExistence type="predicted"/>
<sequence length="174" mass="19546">MIDNLQNKETIDQAKRKFIKDYHSTSRHLHSEIAKLNSLMTGGYGTSSQRIKLDAVLSYELADAIRDHTEEGTTAIKRAYQAGINKQNQTWVDTQRAGQHVGVHLSMSEIISALAAGGATEESIADKYVRHFEDKICTLPKTNEAFKETRSTFKKRARGKVEQDYELAVKFGIS</sequence>
<dbReference type="Proteomes" id="UP000823844">
    <property type="component" value="Unassembled WGS sequence"/>
</dbReference>
<protein>
    <submittedName>
        <fullName evidence="1">Uncharacterized protein</fullName>
    </submittedName>
</protein>
<accession>A0A9E2KRL6</accession>
<dbReference type="EMBL" id="JAHLFT010000087">
    <property type="protein sequence ID" value="MBU3828849.1"/>
    <property type="molecule type" value="Genomic_DNA"/>
</dbReference>
<organism evidence="1 2">
    <name type="scientific">Candidatus Lactobacillus pullistercoris</name>
    <dbReference type="NCBI Taxonomy" id="2838636"/>
    <lineage>
        <taxon>Bacteria</taxon>
        <taxon>Bacillati</taxon>
        <taxon>Bacillota</taxon>
        <taxon>Bacilli</taxon>
        <taxon>Lactobacillales</taxon>
        <taxon>Lactobacillaceae</taxon>
        <taxon>Lactobacillus</taxon>
    </lineage>
</organism>
<name>A0A9E2KRL6_9LACO</name>
<gene>
    <name evidence="1" type="ORF">H9806_06965</name>
</gene>
<evidence type="ECO:0000313" key="1">
    <source>
        <dbReference type="EMBL" id="MBU3828849.1"/>
    </source>
</evidence>
<evidence type="ECO:0000313" key="2">
    <source>
        <dbReference type="Proteomes" id="UP000823844"/>
    </source>
</evidence>
<reference evidence="1" key="1">
    <citation type="journal article" date="2021" name="PeerJ">
        <title>Extensive microbial diversity within the chicken gut microbiome revealed by metagenomics and culture.</title>
        <authorList>
            <person name="Gilroy R."/>
            <person name="Ravi A."/>
            <person name="Getino M."/>
            <person name="Pursley I."/>
            <person name="Horton D.L."/>
            <person name="Alikhan N.F."/>
            <person name="Baker D."/>
            <person name="Gharbi K."/>
            <person name="Hall N."/>
            <person name="Watson M."/>
            <person name="Adriaenssens E.M."/>
            <person name="Foster-Nyarko E."/>
            <person name="Jarju S."/>
            <person name="Secka A."/>
            <person name="Antonio M."/>
            <person name="Oren A."/>
            <person name="Chaudhuri R.R."/>
            <person name="La Ragione R."/>
            <person name="Hildebrand F."/>
            <person name="Pallen M.J."/>
        </authorList>
    </citation>
    <scope>NUCLEOTIDE SEQUENCE</scope>
    <source>
        <strain evidence="1">F6-686</strain>
    </source>
</reference>
<dbReference type="AlphaFoldDB" id="A0A9E2KRL6"/>
<reference evidence="1" key="2">
    <citation type="submission" date="2021-04" db="EMBL/GenBank/DDBJ databases">
        <authorList>
            <person name="Gilroy R."/>
        </authorList>
    </citation>
    <scope>NUCLEOTIDE SEQUENCE</scope>
    <source>
        <strain evidence="1">F6-686</strain>
    </source>
</reference>
<comment type="caution">
    <text evidence="1">The sequence shown here is derived from an EMBL/GenBank/DDBJ whole genome shotgun (WGS) entry which is preliminary data.</text>
</comment>